<protein>
    <recommendedName>
        <fullName evidence="4">NADP-dependent oxidoreductase domain-containing protein</fullName>
    </recommendedName>
</protein>
<gene>
    <name evidence="5" type="ORF">C7M84_021056</name>
</gene>
<comment type="caution">
    <text evidence="5">The sequence shown here is derived from an EMBL/GenBank/DDBJ whole genome shotgun (WGS) entry which is preliminary data.</text>
</comment>
<dbReference type="SUPFAM" id="SSF51430">
    <property type="entry name" value="NAD(P)-linked oxidoreductase"/>
    <property type="match status" value="1"/>
</dbReference>
<name>A0A3R7NL58_PENVA</name>
<dbReference type="InterPro" id="IPR036812">
    <property type="entry name" value="NAD(P)_OxRdtase_dom_sf"/>
</dbReference>
<dbReference type="GO" id="GO:0016616">
    <property type="term" value="F:oxidoreductase activity, acting on the CH-OH group of donors, NAD or NADP as acceptor"/>
    <property type="evidence" value="ECO:0007669"/>
    <property type="project" value="UniProtKB-ARBA"/>
</dbReference>
<organism evidence="5 6">
    <name type="scientific">Penaeus vannamei</name>
    <name type="common">Whiteleg shrimp</name>
    <name type="synonym">Litopenaeus vannamei</name>
    <dbReference type="NCBI Taxonomy" id="6689"/>
    <lineage>
        <taxon>Eukaryota</taxon>
        <taxon>Metazoa</taxon>
        <taxon>Ecdysozoa</taxon>
        <taxon>Arthropoda</taxon>
        <taxon>Crustacea</taxon>
        <taxon>Multicrustacea</taxon>
        <taxon>Malacostraca</taxon>
        <taxon>Eumalacostraca</taxon>
        <taxon>Eucarida</taxon>
        <taxon>Decapoda</taxon>
        <taxon>Dendrobranchiata</taxon>
        <taxon>Penaeoidea</taxon>
        <taxon>Penaeidae</taxon>
        <taxon>Penaeus</taxon>
    </lineage>
</organism>
<evidence type="ECO:0000259" key="4">
    <source>
        <dbReference type="Pfam" id="PF00248"/>
    </source>
</evidence>
<dbReference type="Proteomes" id="UP000283509">
    <property type="component" value="Unassembled WGS sequence"/>
</dbReference>
<dbReference type="PRINTS" id="PR00069">
    <property type="entry name" value="ALDKETRDTASE"/>
</dbReference>
<dbReference type="AlphaFoldDB" id="A0A3R7NL58"/>
<evidence type="ECO:0000313" key="5">
    <source>
        <dbReference type="EMBL" id="ROT61188.1"/>
    </source>
</evidence>
<comment type="similarity">
    <text evidence="1">Belongs to the aldo/keto reductase family.</text>
</comment>
<dbReference type="PANTHER" id="PTHR43827:SF3">
    <property type="entry name" value="NADP-DEPENDENT OXIDOREDUCTASE DOMAIN-CONTAINING PROTEIN"/>
    <property type="match status" value="1"/>
</dbReference>
<keyword evidence="3" id="KW-0560">Oxidoreductase</keyword>
<evidence type="ECO:0000256" key="1">
    <source>
        <dbReference type="ARBA" id="ARBA00007905"/>
    </source>
</evidence>
<proteinExistence type="inferred from homology"/>
<dbReference type="PROSITE" id="PS00063">
    <property type="entry name" value="ALDOKETO_REDUCTASE_3"/>
    <property type="match status" value="1"/>
</dbReference>
<reference evidence="5 6" key="2">
    <citation type="submission" date="2019-01" db="EMBL/GenBank/DDBJ databases">
        <title>The decoding of complex shrimp genome reveals the adaptation for benthos swimmer, frequently molting mechanism and breeding impact on genome.</title>
        <authorList>
            <person name="Sun Y."/>
            <person name="Gao Y."/>
            <person name="Yu Y."/>
        </authorList>
    </citation>
    <scope>NUCLEOTIDE SEQUENCE [LARGE SCALE GENOMIC DNA]</scope>
    <source>
        <tissue evidence="5">Muscle</tissue>
    </source>
</reference>
<feature type="domain" description="NADP-dependent oxidoreductase" evidence="4">
    <location>
        <begin position="6"/>
        <end position="121"/>
    </location>
</feature>
<evidence type="ECO:0000313" key="6">
    <source>
        <dbReference type="Proteomes" id="UP000283509"/>
    </source>
</evidence>
<dbReference type="EMBL" id="QCYY01004298">
    <property type="protein sequence ID" value="ROT61188.1"/>
    <property type="molecule type" value="Genomic_DNA"/>
</dbReference>
<keyword evidence="6" id="KW-1185">Reference proteome</keyword>
<reference evidence="5 6" key="1">
    <citation type="submission" date="2018-04" db="EMBL/GenBank/DDBJ databases">
        <authorList>
            <person name="Zhang X."/>
            <person name="Yuan J."/>
            <person name="Li F."/>
            <person name="Xiang J."/>
        </authorList>
    </citation>
    <scope>NUCLEOTIDE SEQUENCE [LARGE SCALE GENOMIC DNA]</scope>
    <source>
        <tissue evidence="5">Muscle</tissue>
    </source>
</reference>
<sequence>MPVCRIKPANLQVEIHVYHQQKDLRELCRGFDISICAYCPLGAPYMAKGSDECPILLQHPLVTSMAKRLGRTPAQVLLRFLIQNNMPVIPRSTNQKRLKENFKVFDFELCAEDMASLEALDREGAGRIVDFKSLFEGIENHPEWPFNIPF</sequence>
<dbReference type="Gene3D" id="3.20.20.100">
    <property type="entry name" value="NADP-dependent oxidoreductase domain"/>
    <property type="match status" value="1"/>
</dbReference>
<dbReference type="PANTHER" id="PTHR43827">
    <property type="entry name" value="2,5-DIKETO-D-GLUCONIC ACID REDUCTASE"/>
    <property type="match status" value="1"/>
</dbReference>
<dbReference type="Pfam" id="PF00248">
    <property type="entry name" value="Aldo_ket_red"/>
    <property type="match status" value="1"/>
</dbReference>
<dbReference type="STRING" id="6689.A0A3R7NL58"/>
<keyword evidence="2" id="KW-0521">NADP</keyword>
<dbReference type="InterPro" id="IPR020471">
    <property type="entry name" value="AKR"/>
</dbReference>
<dbReference type="OrthoDB" id="416253at2759"/>
<accession>A0A3R7NL58</accession>
<evidence type="ECO:0000256" key="2">
    <source>
        <dbReference type="ARBA" id="ARBA00022857"/>
    </source>
</evidence>
<dbReference type="InterPro" id="IPR018170">
    <property type="entry name" value="Aldo/ket_reductase_CS"/>
</dbReference>
<dbReference type="InterPro" id="IPR023210">
    <property type="entry name" value="NADP_OxRdtase_dom"/>
</dbReference>
<evidence type="ECO:0000256" key="3">
    <source>
        <dbReference type="ARBA" id="ARBA00023002"/>
    </source>
</evidence>